<feature type="region of interest" description="Disordered" evidence="1">
    <location>
        <begin position="34"/>
        <end position="64"/>
    </location>
</feature>
<name>A0A951UAD6_9CYAN</name>
<protein>
    <submittedName>
        <fullName evidence="2">Uncharacterized protein</fullName>
    </submittedName>
</protein>
<feature type="region of interest" description="Disordered" evidence="1">
    <location>
        <begin position="1"/>
        <end position="20"/>
    </location>
</feature>
<evidence type="ECO:0000313" key="3">
    <source>
        <dbReference type="Proteomes" id="UP000753908"/>
    </source>
</evidence>
<evidence type="ECO:0000313" key="2">
    <source>
        <dbReference type="EMBL" id="MBW4545910.1"/>
    </source>
</evidence>
<reference evidence="2" key="2">
    <citation type="journal article" date="2022" name="Microbiol. Resour. Announc.">
        <title>Metagenome Sequencing to Explore Phylogenomics of Terrestrial Cyanobacteria.</title>
        <authorList>
            <person name="Ward R.D."/>
            <person name="Stajich J.E."/>
            <person name="Johansen J.R."/>
            <person name="Huntemann M."/>
            <person name="Clum A."/>
            <person name="Foster B."/>
            <person name="Foster B."/>
            <person name="Roux S."/>
            <person name="Palaniappan K."/>
            <person name="Varghese N."/>
            <person name="Mukherjee S."/>
            <person name="Reddy T.B.K."/>
            <person name="Daum C."/>
            <person name="Copeland A."/>
            <person name="Chen I.A."/>
            <person name="Ivanova N.N."/>
            <person name="Kyrpides N.C."/>
            <person name="Shapiro N."/>
            <person name="Eloe-Fadrosh E.A."/>
            <person name="Pietrasiak N."/>
        </authorList>
    </citation>
    <scope>NUCLEOTIDE SEQUENCE</scope>
    <source>
        <strain evidence="2">CPER-KK1</strain>
    </source>
</reference>
<dbReference type="Proteomes" id="UP000753908">
    <property type="component" value="Unassembled WGS sequence"/>
</dbReference>
<accession>A0A951UAD6</accession>
<comment type="caution">
    <text evidence="2">The sequence shown here is derived from an EMBL/GenBank/DDBJ whole genome shotgun (WGS) entry which is preliminary data.</text>
</comment>
<dbReference type="EMBL" id="JAHHIF010000019">
    <property type="protein sequence ID" value="MBW4545910.1"/>
    <property type="molecule type" value="Genomic_DNA"/>
</dbReference>
<reference evidence="2" key="1">
    <citation type="submission" date="2021-05" db="EMBL/GenBank/DDBJ databases">
        <authorList>
            <person name="Pietrasiak N."/>
            <person name="Ward R."/>
            <person name="Stajich J.E."/>
            <person name="Kurbessoian T."/>
        </authorList>
    </citation>
    <scope>NUCLEOTIDE SEQUENCE</scope>
    <source>
        <strain evidence="2">CPER-KK1</strain>
    </source>
</reference>
<gene>
    <name evidence="2" type="ORF">KME25_15895</name>
</gene>
<dbReference type="AlphaFoldDB" id="A0A951UAD6"/>
<evidence type="ECO:0000256" key="1">
    <source>
        <dbReference type="SAM" id="MobiDB-lite"/>
    </source>
</evidence>
<proteinExistence type="predicted"/>
<feature type="compositionally biased region" description="Polar residues" evidence="1">
    <location>
        <begin position="34"/>
        <end position="55"/>
    </location>
</feature>
<organism evidence="2 3">
    <name type="scientific">Symplocastrum torsivum CPER-KK1</name>
    <dbReference type="NCBI Taxonomy" id="450513"/>
    <lineage>
        <taxon>Bacteria</taxon>
        <taxon>Bacillati</taxon>
        <taxon>Cyanobacteriota</taxon>
        <taxon>Cyanophyceae</taxon>
        <taxon>Oscillatoriophycideae</taxon>
        <taxon>Oscillatoriales</taxon>
        <taxon>Microcoleaceae</taxon>
        <taxon>Symplocastrum</taxon>
    </lineage>
</organism>
<sequence>MTKDEPYNRQITQDLAGGDIDPLEELVSAVPEQDYQNLDDFTQCSSANEQQQASGDSLHPNHIPSREMEPELKKAIAQIKSDERHDVAREFLKQLKGIGISDRDLEEQLKLSSSHANHMNGNDVSQLAVFTYDNHPEIFQNVVSEKPVIVKFLSNSLVGAILGAIAAKWLGNRRY</sequence>